<dbReference type="Pfam" id="PF01459">
    <property type="entry name" value="Porin_3"/>
    <property type="match status" value="1"/>
</dbReference>
<dbReference type="Proteomes" id="UP001162031">
    <property type="component" value="Unassembled WGS sequence"/>
</dbReference>
<gene>
    <name evidence="1" type="ORF">HBR001_LOCUS5228</name>
</gene>
<accession>A0AAV0U3I9</accession>
<dbReference type="AlphaFoldDB" id="A0AAV0U3I9"/>
<dbReference type="PANTHER" id="PTHR11743:SF70">
    <property type="entry name" value="GH26960P-RELATED"/>
    <property type="match status" value="1"/>
</dbReference>
<evidence type="ECO:0000313" key="1">
    <source>
        <dbReference type="EMBL" id="CAI5731551.1"/>
    </source>
</evidence>
<dbReference type="InterPro" id="IPR001925">
    <property type="entry name" value="Porin_Euk"/>
</dbReference>
<proteinExistence type="predicted"/>
<dbReference type="InterPro" id="IPR023614">
    <property type="entry name" value="Porin_dom_sf"/>
</dbReference>
<dbReference type="GO" id="GO:0005741">
    <property type="term" value="C:mitochondrial outer membrane"/>
    <property type="evidence" value="ECO:0007669"/>
    <property type="project" value="InterPro"/>
</dbReference>
<evidence type="ECO:0000313" key="2">
    <source>
        <dbReference type="Proteomes" id="UP001162031"/>
    </source>
</evidence>
<dbReference type="PANTHER" id="PTHR11743">
    <property type="entry name" value="VOLTAGE-DEPENDENT ANION-SELECTIVE CHANNEL"/>
    <property type="match status" value="1"/>
</dbReference>
<keyword evidence="2" id="KW-1185">Reference proteome</keyword>
<organism evidence="1 2">
    <name type="scientific">Hyaloperonospora brassicae</name>
    <name type="common">Brassica downy mildew</name>
    <name type="synonym">Peronospora brassicae</name>
    <dbReference type="NCBI Taxonomy" id="162125"/>
    <lineage>
        <taxon>Eukaryota</taxon>
        <taxon>Sar</taxon>
        <taxon>Stramenopiles</taxon>
        <taxon>Oomycota</taxon>
        <taxon>Peronosporomycetes</taxon>
        <taxon>Peronosporales</taxon>
        <taxon>Peronosporaceae</taxon>
        <taxon>Hyaloperonospora</taxon>
    </lineage>
</organism>
<dbReference type="GO" id="GO:0008308">
    <property type="term" value="F:voltage-gated monoatomic anion channel activity"/>
    <property type="evidence" value="ECO:0007669"/>
    <property type="project" value="InterPro"/>
</dbReference>
<dbReference type="Gene3D" id="2.40.160.10">
    <property type="entry name" value="Porin"/>
    <property type="match status" value="1"/>
</dbReference>
<protein>
    <submittedName>
        <fullName evidence="1">Uncharacterized protein</fullName>
    </submittedName>
</protein>
<dbReference type="EMBL" id="CANTFL010001107">
    <property type="protein sequence ID" value="CAI5731551.1"/>
    <property type="molecule type" value="Genomic_DNA"/>
</dbReference>
<sequence length="302" mass="32857">MSPRPASASSTMYDDFLAAHLRLHDERLEPRAHALHALSVRARTPRGTRLTLETGAVASGVAPRGRRRVESALVCESQWNPMTTSRVCLSSSRRLSLHAQLQTSDALCWTLDAHESATEKVPLSFARLGATHASRSGCADVCVDVVNGPTVAVALWRRWDRWAAGGAAAYDVGLDRSDRRGRCTTLDVSASYLHDGLSTLLQVKDGGRTVQLDLTQTVSPLLALSSRFVCDSRRDNRSLRVLGKYALSPTETVSGSIGSDGICIGAFEWRTSKHLKTRVAAQMDLRHYDSDSHHVGVSIEIG</sequence>
<comment type="caution">
    <text evidence="1">The sequence shown here is derived from an EMBL/GenBank/DDBJ whole genome shotgun (WGS) entry which is preliminary data.</text>
</comment>
<name>A0AAV0U3I9_HYABA</name>
<dbReference type="InterPro" id="IPR027246">
    <property type="entry name" value="Porin_Euk/Tom40"/>
</dbReference>
<reference evidence="1" key="1">
    <citation type="submission" date="2022-12" db="EMBL/GenBank/DDBJ databases">
        <authorList>
            <person name="Webb A."/>
        </authorList>
    </citation>
    <scope>NUCLEOTIDE SEQUENCE</scope>
    <source>
        <strain evidence="1">Hp1</strain>
    </source>
</reference>